<evidence type="ECO:0000256" key="14">
    <source>
        <dbReference type="ARBA" id="ARBA00023170"/>
    </source>
</evidence>
<evidence type="ECO:0000256" key="12">
    <source>
        <dbReference type="ARBA" id="ARBA00023137"/>
    </source>
</evidence>
<gene>
    <name evidence="18" type="ORF">UFOPK2214_00487</name>
</gene>
<keyword evidence="11" id="KW-0472">Membrane</keyword>
<proteinExistence type="predicted"/>
<evidence type="ECO:0000256" key="6">
    <source>
        <dbReference type="ARBA" id="ARBA00022729"/>
    </source>
</evidence>
<dbReference type="AlphaFoldDB" id="A0A6J6KIC3"/>
<keyword evidence="14" id="KW-0675">Receptor</keyword>
<keyword evidence="10" id="KW-1133">Transmembrane helix</keyword>
<dbReference type="GO" id="GO:0004714">
    <property type="term" value="F:transmembrane receptor protein tyrosine kinase activity"/>
    <property type="evidence" value="ECO:0007669"/>
    <property type="project" value="UniProtKB-EC"/>
</dbReference>
<evidence type="ECO:0000256" key="5">
    <source>
        <dbReference type="ARBA" id="ARBA00022692"/>
    </source>
</evidence>
<evidence type="ECO:0000256" key="10">
    <source>
        <dbReference type="ARBA" id="ARBA00022989"/>
    </source>
</evidence>
<keyword evidence="9" id="KW-0067">ATP-binding</keyword>
<evidence type="ECO:0000256" key="8">
    <source>
        <dbReference type="ARBA" id="ARBA00022777"/>
    </source>
</evidence>
<keyword evidence="6" id="KW-0732">Signal</keyword>
<keyword evidence="13" id="KW-1015">Disulfide bond</keyword>
<organism evidence="18">
    <name type="scientific">freshwater metagenome</name>
    <dbReference type="NCBI Taxonomy" id="449393"/>
    <lineage>
        <taxon>unclassified sequences</taxon>
        <taxon>metagenomes</taxon>
        <taxon>ecological metagenomes</taxon>
    </lineage>
</organism>
<evidence type="ECO:0000256" key="9">
    <source>
        <dbReference type="ARBA" id="ARBA00022840"/>
    </source>
</evidence>
<evidence type="ECO:0000256" key="11">
    <source>
        <dbReference type="ARBA" id="ARBA00023136"/>
    </source>
</evidence>
<evidence type="ECO:0000259" key="17">
    <source>
        <dbReference type="Pfam" id="PF12810"/>
    </source>
</evidence>
<evidence type="ECO:0000256" key="3">
    <source>
        <dbReference type="ARBA" id="ARBA00022475"/>
    </source>
</evidence>
<keyword evidence="12" id="KW-0829">Tyrosine-protein kinase</keyword>
<evidence type="ECO:0000256" key="16">
    <source>
        <dbReference type="SAM" id="MobiDB-lite"/>
    </source>
</evidence>
<keyword evidence="15" id="KW-0325">Glycoprotein</keyword>
<dbReference type="InterPro" id="IPR055163">
    <property type="entry name" value="ALK/LTK-like_GRD"/>
</dbReference>
<dbReference type="EC" id="2.7.10.1" evidence="2"/>
<name>A0A6J6KIC3_9ZZZZ</name>
<evidence type="ECO:0000256" key="4">
    <source>
        <dbReference type="ARBA" id="ARBA00022679"/>
    </source>
</evidence>
<feature type="region of interest" description="Disordered" evidence="16">
    <location>
        <begin position="295"/>
        <end position="333"/>
    </location>
</feature>
<dbReference type="GO" id="GO:0005886">
    <property type="term" value="C:plasma membrane"/>
    <property type="evidence" value="ECO:0007669"/>
    <property type="project" value="UniProtKB-SubCell"/>
</dbReference>
<reference evidence="18" key="1">
    <citation type="submission" date="2020-05" db="EMBL/GenBank/DDBJ databases">
        <authorList>
            <person name="Chiriac C."/>
            <person name="Salcher M."/>
            <person name="Ghai R."/>
            <person name="Kavagutti S V."/>
        </authorList>
    </citation>
    <scope>NUCLEOTIDE SEQUENCE</scope>
</reference>
<evidence type="ECO:0000256" key="13">
    <source>
        <dbReference type="ARBA" id="ARBA00023157"/>
    </source>
</evidence>
<accession>A0A6J6KIC3</accession>
<protein>
    <recommendedName>
        <fullName evidence="2">receptor protein-tyrosine kinase</fullName>
        <ecNumber evidence="2">2.7.10.1</ecNumber>
    </recommendedName>
</protein>
<dbReference type="Pfam" id="PF12810">
    <property type="entry name" value="ALK_LTK_GRD"/>
    <property type="match status" value="1"/>
</dbReference>
<evidence type="ECO:0000256" key="7">
    <source>
        <dbReference type="ARBA" id="ARBA00022741"/>
    </source>
</evidence>
<keyword evidence="4" id="KW-0808">Transferase</keyword>
<dbReference type="GO" id="GO:0005524">
    <property type="term" value="F:ATP binding"/>
    <property type="evidence" value="ECO:0007669"/>
    <property type="project" value="UniProtKB-KW"/>
</dbReference>
<sequence length="419" mass="41150">MTKTRRLSLGITILFMGVFVSSEVISQVPAALASDTTETFSFTGTDSTFTVPAGVTSLSVALSGAQGGIAAINAIGTPGRGGFIAVNIPVTTGETFKIVVGGQGQGFTFDPPIGVVPGGWPNGGAGSIGSLDPRGFGTGGGGSTAIYRTTNNVDTLIVVAGGGGGHDFYFGGAGGITGENSLSNPVPFDIISEASGGTGSAGGAGACFDDDIDAPISVVCSESGTSMQGGSAHVSYGGSGGGGGYFGGGAGITKGSGSGGSSWWNNSLATKTSDLSGVRSGNGELSITYSVAASTTTPSTSTSSTAPVGTTPPATIPPVVTTPATTSPPQSIGITGQQKLCSVRRGKSITRTCISTNAKITIPSTSKVVIRVAASSSKICRVSGASVKTLKIGTCSVSLTVTPKKGKAKTYKTKVTVLK</sequence>
<evidence type="ECO:0000256" key="15">
    <source>
        <dbReference type="ARBA" id="ARBA00023180"/>
    </source>
</evidence>
<evidence type="ECO:0000256" key="1">
    <source>
        <dbReference type="ARBA" id="ARBA00004251"/>
    </source>
</evidence>
<evidence type="ECO:0000313" key="18">
    <source>
        <dbReference type="EMBL" id="CAB4649570.1"/>
    </source>
</evidence>
<feature type="compositionally biased region" description="Low complexity" evidence="16">
    <location>
        <begin position="295"/>
        <end position="329"/>
    </location>
</feature>
<comment type="subcellular location">
    <subcellularLocation>
        <location evidence="1">Cell membrane</location>
        <topology evidence="1">Single-pass type I membrane protein</topology>
    </subcellularLocation>
</comment>
<keyword evidence="5" id="KW-0812">Transmembrane</keyword>
<keyword evidence="8" id="KW-0418">Kinase</keyword>
<keyword evidence="7" id="KW-0547">Nucleotide-binding</keyword>
<keyword evidence="3" id="KW-1003">Cell membrane</keyword>
<dbReference type="EMBL" id="CAEZWJ010000010">
    <property type="protein sequence ID" value="CAB4649570.1"/>
    <property type="molecule type" value="Genomic_DNA"/>
</dbReference>
<feature type="domain" description="ALK/LTK-like glycine-rich" evidence="17">
    <location>
        <begin position="60"/>
        <end position="288"/>
    </location>
</feature>
<evidence type="ECO:0000256" key="2">
    <source>
        <dbReference type="ARBA" id="ARBA00011902"/>
    </source>
</evidence>